<dbReference type="InterPro" id="IPR038109">
    <property type="entry name" value="DNA_bind_recomb_sf"/>
</dbReference>
<dbReference type="SUPFAM" id="SSF53041">
    <property type="entry name" value="Resolvase-like"/>
    <property type="match status" value="1"/>
</dbReference>
<dbReference type="InterPro" id="IPR050639">
    <property type="entry name" value="SSR_resolvase"/>
</dbReference>
<keyword evidence="2" id="KW-0233">DNA recombination</keyword>
<dbReference type="SMART" id="SM00857">
    <property type="entry name" value="Resolvase"/>
    <property type="match status" value="1"/>
</dbReference>
<dbReference type="EMBL" id="BNED01000005">
    <property type="protein sequence ID" value="GHI78913.1"/>
    <property type="molecule type" value="Genomic_DNA"/>
</dbReference>
<dbReference type="PROSITE" id="PS51737">
    <property type="entry name" value="RECOMBINASE_DNA_BIND"/>
    <property type="match status" value="1"/>
</dbReference>
<evidence type="ECO:0000259" key="3">
    <source>
        <dbReference type="PROSITE" id="PS51736"/>
    </source>
</evidence>
<organism evidence="5 6">
    <name type="scientific">Streptomyces spororaveus</name>
    <dbReference type="NCBI Taxonomy" id="284039"/>
    <lineage>
        <taxon>Bacteria</taxon>
        <taxon>Bacillati</taxon>
        <taxon>Actinomycetota</taxon>
        <taxon>Actinomycetes</taxon>
        <taxon>Kitasatosporales</taxon>
        <taxon>Streptomycetaceae</taxon>
        <taxon>Streptomyces</taxon>
    </lineage>
</organism>
<feature type="domain" description="Resolvase/invertase-type recombinase catalytic" evidence="3">
    <location>
        <begin position="73"/>
        <end position="220"/>
    </location>
</feature>
<accession>A0ABQ3TEU8</accession>
<dbReference type="PANTHER" id="PTHR30461:SF2">
    <property type="entry name" value="SERINE RECOMBINASE PINE-RELATED"/>
    <property type="match status" value="1"/>
</dbReference>
<protein>
    <submittedName>
        <fullName evidence="5">Integrase</fullName>
    </submittedName>
</protein>
<dbReference type="Gene3D" id="3.90.1750.20">
    <property type="entry name" value="Putative Large Serine Recombinase, Chain B, Domain 2"/>
    <property type="match status" value="1"/>
</dbReference>
<evidence type="ECO:0000256" key="2">
    <source>
        <dbReference type="ARBA" id="ARBA00023172"/>
    </source>
</evidence>
<dbReference type="CDD" id="cd00338">
    <property type="entry name" value="Ser_Recombinase"/>
    <property type="match status" value="1"/>
</dbReference>
<dbReference type="PANTHER" id="PTHR30461">
    <property type="entry name" value="DNA-INVERTASE FROM LAMBDOID PROPHAGE"/>
    <property type="match status" value="1"/>
</dbReference>
<dbReference type="Pfam" id="PF00239">
    <property type="entry name" value="Resolvase"/>
    <property type="match status" value="1"/>
</dbReference>
<evidence type="ECO:0000259" key="4">
    <source>
        <dbReference type="PROSITE" id="PS51737"/>
    </source>
</evidence>
<evidence type="ECO:0000256" key="1">
    <source>
        <dbReference type="ARBA" id="ARBA00023125"/>
    </source>
</evidence>
<feature type="domain" description="Recombinase" evidence="4">
    <location>
        <begin position="228"/>
        <end position="357"/>
    </location>
</feature>
<dbReference type="InterPro" id="IPR011109">
    <property type="entry name" value="DNA_bind_recombinase_dom"/>
</dbReference>
<proteinExistence type="predicted"/>
<comment type="caution">
    <text evidence="5">The sequence shown here is derived from an EMBL/GenBank/DDBJ whole genome shotgun (WGS) entry which is preliminary data.</text>
</comment>
<evidence type="ECO:0000313" key="5">
    <source>
        <dbReference type="EMBL" id="GHI78913.1"/>
    </source>
</evidence>
<dbReference type="Proteomes" id="UP000608522">
    <property type="component" value="Unassembled WGS sequence"/>
</dbReference>
<sequence length="583" mass="64483">MVIPDASPAPTPAPCRARVRAPELIGKGGWLNTGGKDLSLADLRGRIAILDFLKWTTEHRTRSHTECVHQDTVCDLYLRLSLDRDGKTAIERQEADCRAWAERNGLTVRKVHIDRGRSGYKTVERKGFDAALASVTAGVVGTLIVWKLDRLSRKGIGQVGKVLDDIEKAGGRLVSVVDGLDTSNDSARMVVSMLAELARCESKNLGTRVGHAKRYLRSKGQWIGGQPPYGLLIDPMTKKLVHDPEHAVHARLIADEALAGTSLAKIARLLNEYEILSPRGGQWNAASIMQLLRSPSFAGLMPETERVETDDGERKYTGRVFPYRDPKTLDTVEIGEGIITVGEREQIIRTLESRTFMHAGKRRPKPEGTALLTGLVFCAVPGCGRRMHRVGGSYQCMARRAGNQCIGASALAQAVDQYVTEQFLTKLPALEPDDPLLVAIADRWVHRVDPETFAKRDALTAEIQDEEARLADLEDARYVRGEFSGAAAVERYNRLSGRLRGRIDGLRGDLHRLPMPSVDVSPMLDGVTLREAWTDATNEDRRERLSLAIDRVEVSKGVRGQRIIPEQRIQIHWAELAGTDTPT</sequence>
<dbReference type="Pfam" id="PF07508">
    <property type="entry name" value="Recombinase"/>
    <property type="match status" value="1"/>
</dbReference>
<name>A0ABQ3TEU8_9ACTN</name>
<evidence type="ECO:0000313" key="6">
    <source>
        <dbReference type="Proteomes" id="UP000608522"/>
    </source>
</evidence>
<gene>
    <name evidence="5" type="ORF">Sspor_44740</name>
</gene>
<keyword evidence="6" id="KW-1185">Reference proteome</keyword>
<dbReference type="PROSITE" id="PS51736">
    <property type="entry name" value="RECOMBINASES_3"/>
    <property type="match status" value="1"/>
</dbReference>
<reference evidence="6" key="1">
    <citation type="submission" date="2023-07" db="EMBL/GenBank/DDBJ databases">
        <title>Whole genome shotgun sequence of Streptomyces spororaveus NBRC 15456.</title>
        <authorList>
            <person name="Komaki H."/>
            <person name="Tamura T."/>
        </authorList>
    </citation>
    <scope>NUCLEOTIDE SEQUENCE [LARGE SCALE GENOMIC DNA]</scope>
    <source>
        <strain evidence="6">NBRC 15456</strain>
    </source>
</reference>
<dbReference type="InterPro" id="IPR036162">
    <property type="entry name" value="Resolvase-like_N_sf"/>
</dbReference>
<dbReference type="Gene3D" id="3.40.50.1390">
    <property type="entry name" value="Resolvase, N-terminal catalytic domain"/>
    <property type="match status" value="1"/>
</dbReference>
<dbReference type="InterPro" id="IPR006119">
    <property type="entry name" value="Resolv_N"/>
</dbReference>
<keyword evidence="1" id="KW-0238">DNA-binding</keyword>